<dbReference type="FunFam" id="3.40.50.300:FF:000014">
    <property type="entry name" value="DNA polymerase III subunit gamma/tau"/>
    <property type="match status" value="1"/>
</dbReference>
<comment type="catalytic activity">
    <reaction evidence="7 8">
        <text>DNA(n) + a 2'-deoxyribonucleoside 5'-triphosphate = DNA(n+1) + diphosphate</text>
        <dbReference type="Rhea" id="RHEA:22508"/>
        <dbReference type="Rhea" id="RHEA-COMP:17339"/>
        <dbReference type="Rhea" id="RHEA-COMP:17340"/>
        <dbReference type="ChEBI" id="CHEBI:33019"/>
        <dbReference type="ChEBI" id="CHEBI:61560"/>
        <dbReference type="ChEBI" id="CHEBI:173112"/>
        <dbReference type="EC" id="2.7.7.7"/>
    </reaction>
</comment>
<keyword evidence="11" id="KW-1185">Reference proteome</keyword>
<accession>C5CHM0</accession>
<dbReference type="EMBL" id="CP001634">
    <property type="protein sequence ID" value="ACR80696.1"/>
    <property type="molecule type" value="Genomic_DNA"/>
</dbReference>
<dbReference type="PRINTS" id="PR00300">
    <property type="entry name" value="CLPPROTEASEA"/>
</dbReference>
<keyword evidence="8" id="KW-0235">DNA replication</keyword>
<dbReference type="GO" id="GO:0046872">
    <property type="term" value="F:metal ion binding"/>
    <property type="evidence" value="ECO:0007669"/>
    <property type="project" value="UniProtKB-KW"/>
</dbReference>
<evidence type="ECO:0000256" key="4">
    <source>
        <dbReference type="ARBA" id="ARBA00022833"/>
    </source>
</evidence>
<dbReference type="Pfam" id="PF13177">
    <property type="entry name" value="DNA_pol3_delta2"/>
    <property type="match status" value="1"/>
</dbReference>
<dbReference type="CDD" id="cd00009">
    <property type="entry name" value="AAA"/>
    <property type="match status" value="1"/>
</dbReference>
<dbReference type="InterPro" id="IPR001270">
    <property type="entry name" value="ClpA/B"/>
</dbReference>
<proteinExistence type="inferred from homology"/>
<dbReference type="Gene3D" id="3.40.50.300">
    <property type="entry name" value="P-loop containing nucleotide triphosphate hydrolases"/>
    <property type="match status" value="1"/>
</dbReference>
<evidence type="ECO:0000256" key="5">
    <source>
        <dbReference type="ARBA" id="ARBA00022840"/>
    </source>
</evidence>
<evidence type="ECO:0000259" key="9">
    <source>
        <dbReference type="SMART" id="SM00382"/>
    </source>
</evidence>
<protein>
    <recommendedName>
        <fullName evidence="8">DNA polymerase III subunit gamma/tau</fullName>
        <ecNumber evidence="8">2.7.7.7</ecNumber>
    </recommendedName>
</protein>
<dbReference type="GO" id="GO:0005524">
    <property type="term" value="F:ATP binding"/>
    <property type="evidence" value="ECO:0007669"/>
    <property type="project" value="UniProtKB-KW"/>
</dbReference>
<comment type="function">
    <text evidence="8">DNA polymerase III is a complex, multichain enzyme responsible for most of the replicative synthesis in bacteria. This DNA polymerase also exhibits 3' to 5' exonuclease activity.</text>
</comment>
<dbReference type="eggNOG" id="COG2812">
    <property type="taxonomic scope" value="Bacteria"/>
</dbReference>
<organism evidence="10 11">
    <name type="scientific">Kosmotoga olearia (strain ATCC BAA-1733 / DSM 21960 / TBF 19.5.1)</name>
    <dbReference type="NCBI Taxonomy" id="521045"/>
    <lineage>
        <taxon>Bacteria</taxon>
        <taxon>Thermotogati</taxon>
        <taxon>Thermotogota</taxon>
        <taxon>Thermotogae</taxon>
        <taxon>Kosmotogales</taxon>
        <taxon>Kosmotogaceae</taxon>
        <taxon>Kosmotoga</taxon>
    </lineage>
</organism>
<evidence type="ECO:0000256" key="7">
    <source>
        <dbReference type="ARBA" id="ARBA00049244"/>
    </source>
</evidence>
<dbReference type="HOGENOM" id="CLU_006229_0_8_0"/>
<dbReference type="STRING" id="521045.Kole_2018"/>
<dbReference type="PANTHER" id="PTHR11669:SF0">
    <property type="entry name" value="PROTEIN STICHEL-LIKE 2"/>
    <property type="match status" value="1"/>
</dbReference>
<dbReference type="InterPro" id="IPR027417">
    <property type="entry name" value="P-loop_NTPase"/>
</dbReference>
<dbReference type="GO" id="GO:0006261">
    <property type="term" value="P:DNA-templated DNA replication"/>
    <property type="evidence" value="ECO:0007669"/>
    <property type="project" value="TreeGrafter"/>
</dbReference>
<comment type="similarity">
    <text evidence="1 8">Belongs to the DnaX/STICHEL family.</text>
</comment>
<keyword evidence="2" id="KW-0479">Metal-binding</keyword>
<evidence type="ECO:0000256" key="8">
    <source>
        <dbReference type="RuleBase" id="RU364063"/>
    </source>
</evidence>
<evidence type="ECO:0000313" key="10">
    <source>
        <dbReference type="EMBL" id="ACR80696.1"/>
    </source>
</evidence>
<dbReference type="Gene3D" id="1.10.8.60">
    <property type="match status" value="1"/>
</dbReference>
<dbReference type="Pfam" id="PF22608">
    <property type="entry name" value="DNAX_ATPase_lid"/>
    <property type="match status" value="1"/>
</dbReference>
<dbReference type="KEGG" id="kol:Kole_2018"/>
<dbReference type="PANTHER" id="PTHR11669">
    <property type="entry name" value="REPLICATION FACTOR C / DNA POLYMERASE III GAMMA-TAU SUBUNIT"/>
    <property type="match status" value="1"/>
</dbReference>
<dbReference type="AlphaFoldDB" id="C5CHM0"/>
<dbReference type="EC" id="2.7.7.7" evidence="8"/>
<gene>
    <name evidence="8" type="primary">dnaX</name>
    <name evidence="10" type="ordered locus">Kole_2018</name>
</gene>
<reference evidence="10 11" key="2">
    <citation type="journal article" date="2011" name="J. Bacteriol.">
        <title>Genome Sequence of Kosmotoga olearia Strain TBF 19.5.1, a Thermophilic Bacterium with a Wide Growth Temperature Range, Isolated from the Troll B Oil Platform in the North Sea.</title>
        <authorList>
            <person name="Swithers K.S."/>
            <person name="Dipippo J.L."/>
            <person name="Bruce D.C."/>
            <person name="Detter C."/>
            <person name="Tapia R."/>
            <person name="Han S."/>
            <person name="Goodwin L.A."/>
            <person name="Han J."/>
            <person name="Woyke T."/>
            <person name="Pitluck S."/>
            <person name="Pennacchio L."/>
            <person name="Nolan M."/>
            <person name="Mikhailova N."/>
            <person name="Land M.L."/>
            <person name="Nesbo C.L."/>
            <person name="Gogarten J.P."/>
            <person name="Noll K.M."/>
        </authorList>
    </citation>
    <scope>NUCLEOTIDE SEQUENCE [LARGE SCALE GENOMIC DNA]</scope>
    <source>
        <strain evidence="11">ATCC BAA-1733 / DSM 21960 / TBF 19.5.1</strain>
    </source>
</reference>
<evidence type="ECO:0000256" key="2">
    <source>
        <dbReference type="ARBA" id="ARBA00022723"/>
    </source>
</evidence>
<dbReference type="NCBIfam" id="TIGR02397">
    <property type="entry name" value="dnaX_nterm"/>
    <property type="match status" value="1"/>
</dbReference>
<evidence type="ECO:0000256" key="3">
    <source>
        <dbReference type="ARBA" id="ARBA00022741"/>
    </source>
</evidence>
<keyword evidence="5 8" id="KW-0067">ATP-binding</keyword>
<dbReference type="InterPro" id="IPR012763">
    <property type="entry name" value="DNA_pol_III_sug/sutau_N"/>
</dbReference>
<keyword evidence="3 8" id="KW-0547">Nucleotide-binding</keyword>
<dbReference type="InterPro" id="IPR050238">
    <property type="entry name" value="DNA_Rep/Repair_Clamp_Loader"/>
</dbReference>
<dbReference type="GO" id="GO:0009360">
    <property type="term" value="C:DNA polymerase III complex"/>
    <property type="evidence" value="ECO:0007669"/>
    <property type="project" value="InterPro"/>
</dbReference>
<dbReference type="Proteomes" id="UP000002382">
    <property type="component" value="Chromosome"/>
</dbReference>
<evidence type="ECO:0000256" key="6">
    <source>
        <dbReference type="ARBA" id="ARBA00022932"/>
    </source>
</evidence>
<keyword evidence="8 10" id="KW-0808">Transferase</keyword>
<name>C5CHM0_KOSOT</name>
<evidence type="ECO:0000313" key="11">
    <source>
        <dbReference type="Proteomes" id="UP000002382"/>
    </source>
</evidence>
<comment type="subunit">
    <text evidence="8">DNA polymerase III contains a core (composed of alpha, epsilon and theta chains) that associates with a tau subunit. This core dimerizes to form the POLIII' complex. PolIII' associates with the gamma complex (composed of gamma, delta, delta', psi and chi chains) and with the beta chain to form the complete DNA polymerase III complex.</text>
</comment>
<keyword evidence="6 8" id="KW-0239">DNA-directed DNA polymerase</keyword>
<sequence>MIFMAEVLYRKYRPKKFEEIVGQDQVKIVLKKAIENQSIAHAYIFFGPRGTGKTTTARILAKALNCLSHDDKPCGKCESCIAVDNNSHMDVIEIDAASYRGIDEIRKIRDAASYRPTMGHYKVYIVDEFHMLTREAFNALLKTLEEPPEHIVFILATTNLEKVPETILSRCQVFTFKPLSEGQIVEYLQRILKEEKKTYTVEALKIIAKAAKGGMRDAVNLLERALVFGEKIEEDNVKNILGILPEEYLKSYLVAILNGDSDEIIALSENIERLGYSHDSVIRQSIELTKDMISRRELEFERGVKLIEKLWEVNREMRYSENKKLTFEVLSLTTLAAMNVPSVSVEPAKAVNAVVKEEVKKSNEEKEVEPITTDIDVSKKSEKVDSKFKEFFETIYEEGHVLIWVLLNLATIKEEDDVFALSFALNDLFARELAKEHIETISELMKMRLGKPAKINDNDIVESSDILKKLNPDEKAYVKRILTLFEGLDAKDVKIEIEEEGNG</sequence>
<dbReference type="GO" id="GO:0003887">
    <property type="term" value="F:DNA-directed DNA polymerase activity"/>
    <property type="evidence" value="ECO:0007669"/>
    <property type="project" value="UniProtKB-KW"/>
</dbReference>
<dbReference type="InterPro" id="IPR045085">
    <property type="entry name" value="HLD_clamp_pol_III_gamma_tau"/>
</dbReference>
<dbReference type="NCBIfam" id="NF004046">
    <property type="entry name" value="PRK05563.1"/>
    <property type="match status" value="1"/>
</dbReference>
<dbReference type="InterPro" id="IPR003593">
    <property type="entry name" value="AAA+_ATPase"/>
</dbReference>
<keyword evidence="4" id="KW-0862">Zinc</keyword>
<keyword evidence="8 10" id="KW-0548">Nucleotidyltransferase</keyword>
<dbReference type="SMART" id="SM00382">
    <property type="entry name" value="AAA"/>
    <property type="match status" value="1"/>
</dbReference>
<dbReference type="SUPFAM" id="SSF52540">
    <property type="entry name" value="P-loop containing nucleoside triphosphate hydrolases"/>
    <property type="match status" value="1"/>
</dbReference>
<feature type="domain" description="AAA+ ATPase" evidence="9">
    <location>
        <begin position="39"/>
        <end position="179"/>
    </location>
</feature>
<reference evidence="10 11" key="1">
    <citation type="submission" date="2009-06" db="EMBL/GenBank/DDBJ databases">
        <title>Complete sequence of Thermotogales bacterium TBF 19.5.1.</title>
        <authorList>
            <consortium name="US DOE Joint Genome Institute"/>
            <person name="Lucas S."/>
            <person name="Copeland A."/>
            <person name="Lapidus A."/>
            <person name="Glavina del Rio T."/>
            <person name="Tice H."/>
            <person name="Bruce D."/>
            <person name="Goodwin L."/>
            <person name="Pitluck S."/>
            <person name="Chertkov O."/>
            <person name="Brettin T."/>
            <person name="Detter J.C."/>
            <person name="Han C."/>
            <person name="Schmutz J."/>
            <person name="Larimer F."/>
            <person name="Land M."/>
            <person name="Hauser L."/>
            <person name="Kyrpides N."/>
            <person name="Ovchinnikova G."/>
            <person name="Noll K."/>
        </authorList>
    </citation>
    <scope>NUCLEOTIDE SEQUENCE [LARGE SCALE GENOMIC DNA]</scope>
    <source>
        <strain evidence="11">ATCC BAA-1733 / DSM 21960 / TBF 19.5.1</strain>
    </source>
</reference>
<dbReference type="CDD" id="cd18137">
    <property type="entry name" value="HLD_clamp_pol_III_gamma_tau"/>
    <property type="match status" value="1"/>
</dbReference>
<evidence type="ECO:0000256" key="1">
    <source>
        <dbReference type="ARBA" id="ARBA00006360"/>
    </source>
</evidence>